<reference evidence="1 2" key="2">
    <citation type="journal article" date="2022" name="Mol. Ecol. Resour.">
        <title>The genomes of chicory, endive, great burdock and yacon provide insights into Asteraceae paleo-polyploidization history and plant inulin production.</title>
        <authorList>
            <person name="Fan W."/>
            <person name="Wang S."/>
            <person name="Wang H."/>
            <person name="Wang A."/>
            <person name="Jiang F."/>
            <person name="Liu H."/>
            <person name="Zhao H."/>
            <person name="Xu D."/>
            <person name="Zhang Y."/>
        </authorList>
    </citation>
    <scope>NUCLEOTIDE SEQUENCE [LARGE SCALE GENOMIC DNA]</scope>
    <source>
        <strain evidence="2">cv. Punajuju</strain>
        <tissue evidence="1">Leaves</tissue>
    </source>
</reference>
<protein>
    <submittedName>
        <fullName evidence="1">Uncharacterized protein</fullName>
    </submittedName>
</protein>
<organism evidence="1 2">
    <name type="scientific">Cichorium intybus</name>
    <name type="common">Chicory</name>
    <dbReference type="NCBI Taxonomy" id="13427"/>
    <lineage>
        <taxon>Eukaryota</taxon>
        <taxon>Viridiplantae</taxon>
        <taxon>Streptophyta</taxon>
        <taxon>Embryophyta</taxon>
        <taxon>Tracheophyta</taxon>
        <taxon>Spermatophyta</taxon>
        <taxon>Magnoliopsida</taxon>
        <taxon>eudicotyledons</taxon>
        <taxon>Gunneridae</taxon>
        <taxon>Pentapetalae</taxon>
        <taxon>asterids</taxon>
        <taxon>campanulids</taxon>
        <taxon>Asterales</taxon>
        <taxon>Asteraceae</taxon>
        <taxon>Cichorioideae</taxon>
        <taxon>Cichorieae</taxon>
        <taxon>Cichoriinae</taxon>
        <taxon>Cichorium</taxon>
    </lineage>
</organism>
<dbReference type="EMBL" id="CM042011">
    <property type="protein sequence ID" value="KAI3763950.1"/>
    <property type="molecule type" value="Genomic_DNA"/>
</dbReference>
<proteinExistence type="predicted"/>
<sequence>MFEEKMKLFARQDVLPKKVIDIITNSERPKKKRKMQERAPIMSNQVTQRLKQFITNEINGKEAKLVIQKKLYASDLKKSQNRLNMPMKQVETHDFLTENEKRDLKNKKELEVPLLGPRLQMHNEPMVLKIWHMNSTDNYVLKTNWNNFVKKNEEDLKKDRMIQVWSFRREEQLRFAIACLERVDGQNDDALQHPAVLN</sequence>
<comment type="caution">
    <text evidence="1">The sequence shown here is derived from an EMBL/GenBank/DDBJ whole genome shotgun (WGS) entry which is preliminary data.</text>
</comment>
<keyword evidence="2" id="KW-1185">Reference proteome</keyword>
<accession>A0ACB9EYP6</accession>
<evidence type="ECO:0000313" key="2">
    <source>
        <dbReference type="Proteomes" id="UP001055811"/>
    </source>
</evidence>
<dbReference type="Proteomes" id="UP001055811">
    <property type="component" value="Linkage Group LG03"/>
</dbReference>
<evidence type="ECO:0000313" key="1">
    <source>
        <dbReference type="EMBL" id="KAI3763950.1"/>
    </source>
</evidence>
<gene>
    <name evidence="1" type="ORF">L2E82_13948</name>
</gene>
<name>A0ACB9EYP6_CICIN</name>
<reference evidence="2" key="1">
    <citation type="journal article" date="2022" name="Mol. Ecol. Resour.">
        <title>The genomes of chicory, endive, great burdock and yacon provide insights into Asteraceae palaeo-polyploidization history and plant inulin production.</title>
        <authorList>
            <person name="Fan W."/>
            <person name="Wang S."/>
            <person name="Wang H."/>
            <person name="Wang A."/>
            <person name="Jiang F."/>
            <person name="Liu H."/>
            <person name="Zhao H."/>
            <person name="Xu D."/>
            <person name="Zhang Y."/>
        </authorList>
    </citation>
    <scope>NUCLEOTIDE SEQUENCE [LARGE SCALE GENOMIC DNA]</scope>
    <source>
        <strain evidence="2">cv. Punajuju</strain>
    </source>
</reference>